<dbReference type="GO" id="GO:0005509">
    <property type="term" value="F:calcium ion binding"/>
    <property type="evidence" value="ECO:0007669"/>
    <property type="project" value="InterPro"/>
</dbReference>
<evidence type="ECO:0000256" key="4">
    <source>
        <dbReference type="ARBA" id="ARBA00022525"/>
    </source>
</evidence>
<evidence type="ECO:0000256" key="7">
    <source>
        <dbReference type="ARBA" id="ARBA00023026"/>
    </source>
</evidence>
<proteinExistence type="predicted"/>
<dbReference type="GO" id="GO:0016020">
    <property type="term" value="C:membrane"/>
    <property type="evidence" value="ECO:0007669"/>
    <property type="project" value="UniProtKB-SubCell"/>
</dbReference>
<dbReference type="RefSeq" id="WP_214432582.1">
    <property type="nucleotide sequence ID" value="NZ_CAWPUQ010000248.1"/>
</dbReference>
<feature type="region of interest" description="Disordered" evidence="9">
    <location>
        <begin position="455"/>
        <end position="479"/>
    </location>
</feature>
<dbReference type="AlphaFoldDB" id="A0A8J7I0J5"/>
<sequence length="616" mass="63563">LFGEQGDDKLSGGYGNDTLYGGTGNDLFVLENFNSSVGAKNLDIVTDFQKGADKIDLRTLGISDFNTISLLTSEDTDNNAIISTRYNFYNGDYYYRLQINGIRKSQLQASDFIFNSAVINDTISGTANNDDLFGGLGNDSLLGNSGNDRLFGEQGNDRLEGGEGNDTLYGGTGNDTYSFLANSALGTDTIIESTTGGTDTINLSGTTSAVNLNLGVTTLQTINSNLKLILSANNVIENATGGTGNDSLTGNTLNNTLIGGGGNDRLQGLAGNDTYSFLANSALGTDTIIETTTGGTDTINLSGTTSAVNLNLGVTTLQTINSNLKLILSANNVIENATGGTGNDSLTGNTLNNTLIGGGGNDTLSGGTGNDTYSFLANSALGTDTIIESTTGGTDTINFSGTTVAVNLNLGSNTSQTVNSNLKLILSANNVIENATGGTGNDSLTGNTLNNTLIGGDGNDQLQGLEGNDNLQGGNGNDTLTGGTGDDLLWGGLGNDVLTGNAGKDKYQFQGNGVFSTSLGVDLITQFEVGQDKILLSKTTFNAVSNNVGQPLTDFAVVSEDRFVNANNAHIVFSRSTGSLFYNQDGNLLDAGKVFKFASLGNPNITLSSSDFSLIA</sequence>
<dbReference type="EMBL" id="JAECZA010000043">
    <property type="protein sequence ID" value="MBH8573764.1"/>
    <property type="molecule type" value="Genomic_DNA"/>
</dbReference>
<keyword evidence="4" id="KW-0964">Secreted</keyword>
<evidence type="ECO:0000256" key="2">
    <source>
        <dbReference type="ARBA" id="ARBA00004370"/>
    </source>
</evidence>
<dbReference type="Gene3D" id="2.150.10.10">
    <property type="entry name" value="Serralysin-like metalloprotease, C-terminal"/>
    <property type="match status" value="4"/>
</dbReference>
<dbReference type="Pfam" id="PF00353">
    <property type="entry name" value="HemolysinCabind"/>
    <property type="match status" value="6"/>
</dbReference>
<evidence type="ECO:0000256" key="9">
    <source>
        <dbReference type="SAM" id="MobiDB-lite"/>
    </source>
</evidence>
<dbReference type="SUPFAM" id="SSF51120">
    <property type="entry name" value="beta-Roll"/>
    <property type="match status" value="4"/>
</dbReference>
<evidence type="ECO:0000256" key="3">
    <source>
        <dbReference type="ARBA" id="ARBA00004613"/>
    </source>
</evidence>
<feature type="non-terminal residue" evidence="11">
    <location>
        <position position="1"/>
    </location>
</feature>
<reference evidence="11 12" key="1">
    <citation type="journal article" date="2021" name="Int. J. Syst. Evol. Microbiol.">
        <title>Amazonocrinis nigriterrae gen. nov., sp. nov., Atlanticothrix silvestris gen. nov., sp. nov. and Dendronalium phyllosphericum gen. nov., sp. nov., nostocacean cyanobacteria from Brazilian environments.</title>
        <authorList>
            <person name="Alvarenga D.O."/>
            <person name="Andreote A.P.D."/>
            <person name="Branco L.H.Z."/>
            <person name="Delbaje E."/>
            <person name="Cruz R.B."/>
            <person name="Varani A.M."/>
            <person name="Fiore M.F."/>
        </authorList>
    </citation>
    <scope>NUCLEOTIDE SEQUENCE [LARGE SCALE GENOMIC DNA]</scope>
    <source>
        <strain evidence="11 12">CENA369</strain>
    </source>
</reference>
<dbReference type="InterPro" id="IPR011049">
    <property type="entry name" value="Serralysin-like_metalloprot_C"/>
</dbReference>
<comment type="caution">
    <text evidence="11">The sequence shown here is derived from an EMBL/GenBank/DDBJ whole genome shotgun (WGS) entry which is preliminary data.</text>
</comment>
<protein>
    <submittedName>
        <fullName evidence="11">M10 family metallopeptidase C-terminal domain-containing protein</fullName>
    </submittedName>
</protein>
<dbReference type="PRINTS" id="PR00313">
    <property type="entry name" value="CABNDNGRPT"/>
</dbReference>
<dbReference type="PRINTS" id="PR01488">
    <property type="entry name" value="RTXTOXINA"/>
</dbReference>
<keyword evidence="5" id="KW-0800">Toxin</keyword>
<dbReference type="Pfam" id="PF08548">
    <property type="entry name" value="Peptidase_M10_C"/>
    <property type="match status" value="3"/>
</dbReference>
<gene>
    <name evidence="11" type="ORF">I8752_12185</name>
</gene>
<dbReference type="PANTHER" id="PTHR38340">
    <property type="entry name" value="S-LAYER PROTEIN"/>
    <property type="match status" value="1"/>
</dbReference>
<evidence type="ECO:0000313" key="12">
    <source>
        <dbReference type="Proteomes" id="UP000662314"/>
    </source>
</evidence>
<evidence type="ECO:0000313" key="11">
    <source>
        <dbReference type="EMBL" id="MBH8573764.1"/>
    </source>
</evidence>
<name>A0A8J7I0J5_9NOST</name>
<comment type="cofactor">
    <cofactor evidence="1">
        <name>Ca(2+)</name>
        <dbReference type="ChEBI" id="CHEBI:29108"/>
    </cofactor>
</comment>
<dbReference type="PROSITE" id="PS00330">
    <property type="entry name" value="HEMOLYSIN_CALCIUM"/>
    <property type="match status" value="5"/>
</dbReference>
<comment type="subcellular location">
    <subcellularLocation>
        <location evidence="2">Membrane</location>
    </subcellularLocation>
    <subcellularLocation>
        <location evidence="3">Secreted</location>
    </subcellularLocation>
</comment>
<dbReference type="InterPro" id="IPR013858">
    <property type="entry name" value="Peptidase_M10B_C"/>
</dbReference>
<dbReference type="InterPro" id="IPR003995">
    <property type="entry name" value="RTX_toxin_determinant-A"/>
</dbReference>
<dbReference type="GO" id="GO:0005615">
    <property type="term" value="C:extracellular space"/>
    <property type="evidence" value="ECO:0007669"/>
    <property type="project" value="InterPro"/>
</dbReference>
<dbReference type="GO" id="GO:0090729">
    <property type="term" value="F:toxin activity"/>
    <property type="evidence" value="ECO:0007669"/>
    <property type="project" value="UniProtKB-KW"/>
</dbReference>
<evidence type="ECO:0000256" key="8">
    <source>
        <dbReference type="ARBA" id="ARBA00023136"/>
    </source>
</evidence>
<keyword evidence="7" id="KW-0843">Virulence</keyword>
<keyword evidence="6" id="KW-0677">Repeat</keyword>
<dbReference type="InterPro" id="IPR050557">
    <property type="entry name" value="RTX_toxin/Mannuronan_C5-epim"/>
</dbReference>
<evidence type="ECO:0000259" key="10">
    <source>
        <dbReference type="Pfam" id="PF08548"/>
    </source>
</evidence>
<dbReference type="PANTHER" id="PTHR38340:SF1">
    <property type="entry name" value="S-LAYER PROTEIN"/>
    <property type="match status" value="1"/>
</dbReference>
<accession>A0A8J7I0J5</accession>
<evidence type="ECO:0000256" key="1">
    <source>
        <dbReference type="ARBA" id="ARBA00001913"/>
    </source>
</evidence>
<feature type="compositionally biased region" description="Low complexity" evidence="9">
    <location>
        <begin position="461"/>
        <end position="479"/>
    </location>
</feature>
<dbReference type="InterPro" id="IPR018511">
    <property type="entry name" value="Hemolysin-typ_Ca-bd_CS"/>
</dbReference>
<dbReference type="Proteomes" id="UP000662314">
    <property type="component" value="Unassembled WGS sequence"/>
</dbReference>
<keyword evidence="12" id="KW-1185">Reference proteome</keyword>
<keyword evidence="8" id="KW-0472">Membrane</keyword>
<feature type="domain" description="Peptidase M10 serralysin C-terminal" evidence="10">
    <location>
        <begin position="12"/>
        <end position="90"/>
    </location>
</feature>
<evidence type="ECO:0000256" key="5">
    <source>
        <dbReference type="ARBA" id="ARBA00022656"/>
    </source>
</evidence>
<organism evidence="11 12">
    <name type="scientific">Dendronalium phyllosphericum CENA369</name>
    <dbReference type="NCBI Taxonomy" id="1725256"/>
    <lineage>
        <taxon>Bacteria</taxon>
        <taxon>Bacillati</taxon>
        <taxon>Cyanobacteriota</taxon>
        <taxon>Cyanophyceae</taxon>
        <taxon>Nostocales</taxon>
        <taxon>Nostocaceae</taxon>
        <taxon>Dendronalium</taxon>
        <taxon>Dendronalium phyllosphericum</taxon>
    </lineage>
</organism>
<feature type="domain" description="Peptidase M10 serralysin C-terminal" evidence="10">
    <location>
        <begin position="293"/>
        <end position="378"/>
    </location>
</feature>
<dbReference type="InterPro" id="IPR001343">
    <property type="entry name" value="Hemolysn_Ca-bd"/>
</dbReference>
<evidence type="ECO:0000256" key="6">
    <source>
        <dbReference type="ARBA" id="ARBA00022737"/>
    </source>
</evidence>
<feature type="domain" description="Peptidase M10 serralysin C-terminal" evidence="10">
    <location>
        <begin position="391"/>
        <end position="543"/>
    </location>
</feature>